<dbReference type="GO" id="GO:0019903">
    <property type="term" value="F:protein phosphatase binding"/>
    <property type="evidence" value="ECO:0007669"/>
    <property type="project" value="InterPro"/>
</dbReference>
<feature type="compositionally biased region" description="Low complexity" evidence="3">
    <location>
        <begin position="561"/>
        <end position="579"/>
    </location>
</feature>
<keyword evidence="2" id="KW-0131">Cell cycle</keyword>
<gene>
    <name evidence="4" type="ORF">CPEL01642_LOCUS16515</name>
</gene>
<name>A0A7S0Q6V9_9EUKA</name>
<feature type="region of interest" description="Disordered" evidence="3">
    <location>
        <begin position="538"/>
        <end position="601"/>
    </location>
</feature>
<feature type="region of interest" description="Disordered" evidence="3">
    <location>
        <begin position="630"/>
        <end position="662"/>
    </location>
</feature>
<organism evidence="4">
    <name type="scientific">Coccolithus braarudii</name>
    <dbReference type="NCBI Taxonomy" id="221442"/>
    <lineage>
        <taxon>Eukaryota</taxon>
        <taxon>Haptista</taxon>
        <taxon>Haptophyta</taxon>
        <taxon>Prymnesiophyceae</taxon>
        <taxon>Coccolithales</taxon>
        <taxon>Coccolithaceae</taxon>
        <taxon>Coccolithus</taxon>
    </lineage>
</organism>
<protein>
    <submittedName>
        <fullName evidence="4">Uncharacterized protein</fullName>
    </submittedName>
</protein>
<evidence type="ECO:0000313" key="4">
    <source>
        <dbReference type="EMBL" id="CAD8613135.1"/>
    </source>
</evidence>
<evidence type="ECO:0000256" key="1">
    <source>
        <dbReference type="ARBA" id="ARBA00006180"/>
    </source>
</evidence>
<accession>A0A7S0Q6V9</accession>
<evidence type="ECO:0000256" key="3">
    <source>
        <dbReference type="SAM" id="MobiDB-lite"/>
    </source>
</evidence>
<dbReference type="EMBL" id="HBEY01034591">
    <property type="protein sequence ID" value="CAD8613135.1"/>
    <property type="molecule type" value="Transcribed_RNA"/>
</dbReference>
<feature type="compositionally biased region" description="Basic and acidic residues" evidence="3">
    <location>
        <begin position="580"/>
        <end position="589"/>
    </location>
</feature>
<dbReference type="PANTHER" id="PTHR12634:SF8">
    <property type="entry name" value="FIERY MOUNTAIN, ISOFORM D"/>
    <property type="match status" value="1"/>
</dbReference>
<sequence length="777" mass="83887">MLVQLLPALQALPTNCTSCPQPRSSAALCLPVCLRGGCAPMFWSLAYASHSTVDAILTSADGFTLEQLLDEDELLQECKSQNQKLVEFLSQPETMKELVKYAIEMPSETDSESRQFKYPYVASEVLASDVPALRDVLFVLSHRLIEQLLSVLEQPPPIPPVLAGYNSKVIVALFKSAPEKFFLYFNELWALDSESPLSLSKLLPRLLLHLGSDAVLHMLTVLCVGEPAMAEPGVMQMQTTSSASWIPHSQLVSALFDSLDSDDAEAVQNSAALIVSLLDGTAGLPTCLCEPEEEAKQRCRQLVATCLGGKLTIGGSLNLPAVDVLLRVFSRCRELNLSSAARMCSSSLLDSIAEGIDCFFMGLATPAQLPQRIARFLPERDLDSLPRPQAPQRVKLLRLFEEALRFKNLPVMHALNQLGFYDVVLDLLLLPHTCNALHMVSAAIIEANFKMEGEESQLALSSLLNDANLLERLIGYCSEALQAPIRPSGYGFVASLTAVIRDRAHTDSRVAAAIAACDGWEALVSSDGALGQWDAMHSKPLGGRLPTRSSDMDDDSDNDGDMSASSRDIERALAAQAAALRERAEQSRDGDDDDDDEVDAGHSSNYLEHFAQYLSQRDFVNDMSNGLDAALSETPADESPSDSQWSAEFEDSGWHPEGADPASLSVPVTNVVTLAPATTASALLAFDDDDDDDEFGPLPHAVPPGAVPAEKNDRWCADFEQVATVDEVNESAADDGTGWAAAFLPPSTTDPVVTGPVSEVEPKLDPAPSVEETTMSV</sequence>
<dbReference type="PANTHER" id="PTHR12634">
    <property type="entry name" value="SIT4 YEAST -ASSOCIATING PROTEIN-RELATED"/>
    <property type="match status" value="1"/>
</dbReference>
<dbReference type="InterPro" id="IPR007587">
    <property type="entry name" value="SAPS"/>
</dbReference>
<reference evidence="4" key="1">
    <citation type="submission" date="2021-01" db="EMBL/GenBank/DDBJ databases">
        <authorList>
            <person name="Corre E."/>
            <person name="Pelletier E."/>
            <person name="Niang G."/>
            <person name="Scheremetjew M."/>
            <person name="Finn R."/>
            <person name="Kale V."/>
            <person name="Holt S."/>
            <person name="Cochrane G."/>
            <person name="Meng A."/>
            <person name="Brown T."/>
            <person name="Cohen L."/>
        </authorList>
    </citation>
    <scope>NUCLEOTIDE SEQUENCE</scope>
    <source>
        <strain evidence="4">PLY182g</strain>
    </source>
</reference>
<comment type="similarity">
    <text evidence="1">Belongs to the SAPS family.</text>
</comment>
<feature type="region of interest" description="Disordered" evidence="3">
    <location>
        <begin position="746"/>
        <end position="777"/>
    </location>
</feature>
<evidence type="ECO:0000256" key="2">
    <source>
        <dbReference type="ARBA" id="ARBA00023306"/>
    </source>
</evidence>
<dbReference type="AlphaFoldDB" id="A0A7S0Q6V9"/>
<proteinExistence type="inferred from homology"/>
<dbReference type="GO" id="GO:0019888">
    <property type="term" value="F:protein phosphatase regulator activity"/>
    <property type="evidence" value="ECO:0007669"/>
    <property type="project" value="TreeGrafter"/>
</dbReference>